<reference evidence="6 7" key="1">
    <citation type="submission" date="2010-10" db="EMBL/GenBank/DDBJ databases">
        <title>Complete sequence of Frankia sp. EuI1c.</title>
        <authorList>
            <consortium name="US DOE Joint Genome Institute"/>
            <person name="Lucas S."/>
            <person name="Copeland A."/>
            <person name="Lapidus A."/>
            <person name="Cheng J.-F."/>
            <person name="Bruce D."/>
            <person name="Goodwin L."/>
            <person name="Pitluck S."/>
            <person name="Chertkov O."/>
            <person name="Detter J.C."/>
            <person name="Han C."/>
            <person name="Tapia R."/>
            <person name="Land M."/>
            <person name="Hauser L."/>
            <person name="Jeffries C."/>
            <person name="Kyrpides N."/>
            <person name="Ivanova N."/>
            <person name="Mikhailova N."/>
            <person name="Beauchemin N."/>
            <person name="Sen A."/>
            <person name="Sur S.A."/>
            <person name="Gtari M."/>
            <person name="Wall L."/>
            <person name="Tisa L."/>
            <person name="Woyke T."/>
        </authorList>
    </citation>
    <scope>NUCLEOTIDE SEQUENCE [LARGE SCALE GENOMIC DNA]</scope>
    <source>
        <strain evidence="7">DSM 45817 / CECT 9037 / EuI1c</strain>
    </source>
</reference>
<evidence type="ECO:0000256" key="4">
    <source>
        <dbReference type="SAM" id="MobiDB-lite"/>
    </source>
</evidence>
<dbReference type="PRINTS" id="PR00035">
    <property type="entry name" value="HTHGNTR"/>
</dbReference>
<dbReference type="SUPFAM" id="SSF48008">
    <property type="entry name" value="GntR ligand-binding domain-like"/>
    <property type="match status" value="1"/>
</dbReference>
<keyword evidence="3" id="KW-0804">Transcription</keyword>
<sequence>MGHAEQQLAGDPRAPQVHVPKVAELVAAEFRRRIVGGELGEGDELPRESDMQEEFRVSRPSLREALRILETEGLVRIRRGKVGGGVVRRPTVTTAAYHLALTLKANEVTHQDLATARLAIEPSCASLAAELPDRRAVVDELTRLVDESEECATTAAFTEAAHAFHLRLTELCGNTTMTLLAGTLEAVWSFQESRVARVVLDAEDHPDNLKTRQRSIASHRRLVAAIADGNSDRASREMRRHIVDMQQEVIGTYGSTVIDLATTPTAGAQRPPGRSTAPTPSS</sequence>
<dbReference type="SUPFAM" id="SSF46785">
    <property type="entry name" value="Winged helix' DNA-binding domain"/>
    <property type="match status" value="1"/>
</dbReference>
<dbReference type="FunCoup" id="E3J9C9">
    <property type="interactions" value="30"/>
</dbReference>
<dbReference type="Pfam" id="PF07729">
    <property type="entry name" value="FCD"/>
    <property type="match status" value="1"/>
</dbReference>
<dbReference type="KEGG" id="fri:FraEuI1c_4147"/>
<protein>
    <submittedName>
        <fullName evidence="6">GntR domain protein</fullName>
    </submittedName>
</protein>
<evidence type="ECO:0000256" key="3">
    <source>
        <dbReference type="ARBA" id="ARBA00023163"/>
    </source>
</evidence>
<dbReference type="InterPro" id="IPR008920">
    <property type="entry name" value="TF_FadR/GntR_C"/>
</dbReference>
<feature type="domain" description="HTH gntR-type" evidence="5">
    <location>
        <begin position="20"/>
        <end position="90"/>
    </location>
</feature>
<dbReference type="AlphaFoldDB" id="E3J9C9"/>
<gene>
    <name evidence="6" type="ordered locus">FraEuI1c_4147</name>
</gene>
<keyword evidence="1" id="KW-0805">Transcription regulation</keyword>
<dbReference type="SMART" id="SM00895">
    <property type="entry name" value="FCD"/>
    <property type="match status" value="1"/>
</dbReference>
<dbReference type="InterPro" id="IPR011711">
    <property type="entry name" value="GntR_C"/>
</dbReference>
<dbReference type="CDD" id="cd07377">
    <property type="entry name" value="WHTH_GntR"/>
    <property type="match status" value="1"/>
</dbReference>
<dbReference type="SMART" id="SM00345">
    <property type="entry name" value="HTH_GNTR"/>
    <property type="match status" value="1"/>
</dbReference>
<dbReference type="Gene3D" id="1.20.120.530">
    <property type="entry name" value="GntR ligand-binding domain-like"/>
    <property type="match status" value="1"/>
</dbReference>
<dbReference type="InterPro" id="IPR036388">
    <property type="entry name" value="WH-like_DNA-bd_sf"/>
</dbReference>
<keyword evidence="2" id="KW-0238">DNA-binding</keyword>
<dbReference type="InterPro" id="IPR036390">
    <property type="entry name" value="WH_DNA-bd_sf"/>
</dbReference>
<evidence type="ECO:0000256" key="1">
    <source>
        <dbReference type="ARBA" id="ARBA00023015"/>
    </source>
</evidence>
<dbReference type="EMBL" id="CP002299">
    <property type="protein sequence ID" value="ADP82148.1"/>
    <property type="molecule type" value="Genomic_DNA"/>
</dbReference>
<dbReference type="OrthoDB" id="162505at2"/>
<dbReference type="PANTHER" id="PTHR43537:SF5">
    <property type="entry name" value="UXU OPERON TRANSCRIPTIONAL REGULATOR"/>
    <property type="match status" value="1"/>
</dbReference>
<evidence type="ECO:0000313" key="6">
    <source>
        <dbReference type="EMBL" id="ADP82148.1"/>
    </source>
</evidence>
<dbReference type="InParanoid" id="E3J9C9"/>
<dbReference type="PROSITE" id="PS50949">
    <property type="entry name" value="HTH_GNTR"/>
    <property type="match status" value="1"/>
</dbReference>
<dbReference type="Proteomes" id="UP000002484">
    <property type="component" value="Chromosome"/>
</dbReference>
<evidence type="ECO:0000256" key="2">
    <source>
        <dbReference type="ARBA" id="ARBA00023125"/>
    </source>
</evidence>
<proteinExistence type="predicted"/>
<dbReference type="eggNOG" id="COG2186">
    <property type="taxonomic scope" value="Bacteria"/>
</dbReference>
<dbReference type="Gene3D" id="1.10.10.10">
    <property type="entry name" value="Winged helix-like DNA-binding domain superfamily/Winged helix DNA-binding domain"/>
    <property type="match status" value="1"/>
</dbReference>
<keyword evidence="7" id="KW-1185">Reference proteome</keyword>
<feature type="region of interest" description="Disordered" evidence="4">
    <location>
        <begin position="263"/>
        <end position="282"/>
    </location>
</feature>
<dbReference type="HOGENOM" id="CLU_017584_9_0_11"/>
<accession>E3J9C9</accession>
<name>E3J9C9_PSEI1</name>
<dbReference type="InterPro" id="IPR000524">
    <property type="entry name" value="Tscrpt_reg_HTH_GntR"/>
</dbReference>
<organism evidence="6 7">
    <name type="scientific">Pseudofrankia inefficax (strain DSM 45817 / CECT 9037 / DDB 130130 / EuI1c)</name>
    <name type="common">Frankia inefficax</name>
    <dbReference type="NCBI Taxonomy" id="298654"/>
    <lineage>
        <taxon>Bacteria</taxon>
        <taxon>Bacillati</taxon>
        <taxon>Actinomycetota</taxon>
        <taxon>Actinomycetes</taxon>
        <taxon>Frankiales</taxon>
        <taxon>Frankiaceae</taxon>
        <taxon>Pseudofrankia</taxon>
    </lineage>
</organism>
<dbReference type="GO" id="GO:0003700">
    <property type="term" value="F:DNA-binding transcription factor activity"/>
    <property type="evidence" value="ECO:0007669"/>
    <property type="project" value="InterPro"/>
</dbReference>
<evidence type="ECO:0000259" key="5">
    <source>
        <dbReference type="PROSITE" id="PS50949"/>
    </source>
</evidence>
<dbReference type="PANTHER" id="PTHR43537">
    <property type="entry name" value="TRANSCRIPTIONAL REGULATOR, GNTR FAMILY"/>
    <property type="match status" value="1"/>
</dbReference>
<evidence type="ECO:0000313" key="7">
    <source>
        <dbReference type="Proteomes" id="UP000002484"/>
    </source>
</evidence>
<dbReference type="Pfam" id="PF00392">
    <property type="entry name" value="GntR"/>
    <property type="match status" value="1"/>
</dbReference>
<dbReference type="RefSeq" id="WP_013425266.1">
    <property type="nucleotide sequence ID" value="NC_014666.1"/>
</dbReference>
<dbReference type="GO" id="GO:0003677">
    <property type="term" value="F:DNA binding"/>
    <property type="evidence" value="ECO:0007669"/>
    <property type="project" value="UniProtKB-KW"/>
</dbReference>
<dbReference type="STRING" id="298654.FraEuI1c_4147"/>